<organism evidence="1 2">
    <name type="scientific">Lysinibacillus louembei</name>
    <dbReference type="NCBI Taxonomy" id="1470088"/>
    <lineage>
        <taxon>Bacteria</taxon>
        <taxon>Bacillati</taxon>
        <taxon>Bacillota</taxon>
        <taxon>Bacilli</taxon>
        <taxon>Bacillales</taxon>
        <taxon>Bacillaceae</taxon>
        <taxon>Lysinibacillus</taxon>
    </lineage>
</organism>
<dbReference type="Proteomes" id="UP001322664">
    <property type="component" value="Chromosome"/>
</dbReference>
<protein>
    <submittedName>
        <fullName evidence="1">Uncharacterized protein</fullName>
    </submittedName>
</protein>
<gene>
    <name evidence="1" type="ORF">R6U77_10165</name>
</gene>
<reference evidence="1 2" key="1">
    <citation type="submission" date="2023-09" db="EMBL/GenBank/DDBJ databases">
        <authorList>
            <person name="Page C.A."/>
            <person name="Perez-Diaz I.M."/>
        </authorList>
    </citation>
    <scope>NUCLEOTIDE SEQUENCE [LARGE SCALE GENOMIC DNA]</scope>
    <source>
        <strain evidence="1 2">Ll15</strain>
    </source>
</reference>
<evidence type="ECO:0000313" key="1">
    <source>
        <dbReference type="EMBL" id="WPK10300.1"/>
    </source>
</evidence>
<keyword evidence="2" id="KW-1185">Reference proteome</keyword>
<dbReference type="EMBL" id="CP137624">
    <property type="protein sequence ID" value="WPK10300.1"/>
    <property type="molecule type" value="Genomic_DNA"/>
</dbReference>
<sequence length="178" mass="21029">MTNCKIVVEENGRFQFDFSALDYVWQFHDSVVKTMLSDVDFITETAQEVVFIEYKNANIKNAVNPDAMLQKIKHETFYSKIARKFYDSLLLFWACKGNEKELPITFVLIIEHPILDKKLRRQLKLKIEKQLPLQLNVPMIARQMISSFEVLSLDEWQERFPQIVVREVIPIDETPTQF</sequence>
<dbReference type="RefSeq" id="WP_319835570.1">
    <property type="nucleotide sequence ID" value="NZ_CP137624.1"/>
</dbReference>
<evidence type="ECO:0000313" key="2">
    <source>
        <dbReference type="Proteomes" id="UP001322664"/>
    </source>
</evidence>
<proteinExistence type="predicted"/>
<accession>A0ABZ0RS27</accession>
<name>A0ABZ0RS27_9BACI</name>